<keyword evidence="2" id="KW-0808">Transferase</keyword>
<reference evidence="6" key="1">
    <citation type="journal article" date="2019" name="Microbiol. Resour. Announc.">
        <title>Complete Genome Sequence of Halomonas olivaria, a Moderately Halophilic Bacterium Isolated from Olive Processing Effluents, Obtained by Nanopore Sequencing.</title>
        <authorList>
            <person name="Nagata S."/>
            <person name="Ii K.M."/>
            <person name="Tsukimi T."/>
            <person name="Miura M.C."/>
            <person name="Galipon J."/>
            <person name="Arakawa K."/>
        </authorList>
    </citation>
    <scope>NUCLEOTIDE SEQUENCE [LARGE SCALE GENOMIC DNA]</scope>
    <source>
        <strain evidence="6">TYRC17</strain>
    </source>
</reference>
<keyword evidence="3" id="KW-0479">Metal-binding</keyword>
<keyword evidence="4" id="KW-0862">Zinc</keyword>
<dbReference type="Gene3D" id="3.20.20.70">
    <property type="entry name" value="Aldolase class I"/>
    <property type="match status" value="1"/>
</dbReference>
<dbReference type="InterPro" id="IPR008567">
    <property type="entry name" value="BKACE"/>
</dbReference>
<organism evidence="5 6">
    <name type="scientific">Vreelandella olivaria</name>
    <dbReference type="NCBI Taxonomy" id="390919"/>
    <lineage>
        <taxon>Bacteria</taxon>
        <taxon>Pseudomonadati</taxon>
        <taxon>Pseudomonadota</taxon>
        <taxon>Gammaproteobacteria</taxon>
        <taxon>Oceanospirillales</taxon>
        <taxon>Halomonadaceae</taxon>
        <taxon>Vreelandella</taxon>
    </lineage>
</organism>
<dbReference type="InterPro" id="IPR013785">
    <property type="entry name" value="Aldolase_TIM"/>
</dbReference>
<proteinExistence type="predicted"/>
<accession>A0ABM7GLQ9</accession>
<evidence type="ECO:0000256" key="3">
    <source>
        <dbReference type="ARBA" id="ARBA00022723"/>
    </source>
</evidence>
<evidence type="ECO:0000313" key="5">
    <source>
        <dbReference type="EMBL" id="BBI51663.1"/>
    </source>
</evidence>
<evidence type="ECO:0000256" key="4">
    <source>
        <dbReference type="ARBA" id="ARBA00022833"/>
    </source>
</evidence>
<dbReference type="EMBL" id="AP019416">
    <property type="protein sequence ID" value="BBI51663.1"/>
    <property type="molecule type" value="Genomic_DNA"/>
</dbReference>
<comment type="cofactor">
    <cofactor evidence="1">
        <name>Zn(2+)</name>
        <dbReference type="ChEBI" id="CHEBI:29105"/>
    </cofactor>
</comment>
<sequence length="83" mass="9209">MEKLIITAAVNGGITSRGKNPNVPYTPEEIAESVYQCWQAGASIAHIHPRDLENRSSNGFCVMKEIVARVREYSGENFERTVA</sequence>
<dbReference type="PANTHER" id="PTHR37418:SF2">
    <property type="entry name" value="3-KETO-5-AMINOHEXANOATE CLEAVAGE ENZYME"/>
    <property type="match status" value="1"/>
</dbReference>
<protein>
    <recommendedName>
        <fullName evidence="7">3-keto-5-aminohexanoate cleavage protein</fullName>
    </recommendedName>
</protein>
<gene>
    <name evidence="5" type="ORF">HORIV_40840</name>
</gene>
<keyword evidence="6" id="KW-1185">Reference proteome</keyword>
<evidence type="ECO:0000256" key="2">
    <source>
        <dbReference type="ARBA" id="ARBA00022679"/>
    </source>
</evidence>
<dbReference type="Proteomes" id="UP000289555">
    <property type="component" value="Chromosome"/>
</dbReference>
<evidence type="ECO:0000256" key="1">
    <source>
        <dbReference type="ARBA" id="ARBA00001947"/>
    </source>
</evidence>
<dbReference type="PANTHER" id="PTHR37418">
    <property type="entry name" value="3-KETO-5-AMINOHEXANOATE CLEAVAGE ENZYME-RELATED"/>
    <property type="match status" value="1"/>
</dbReference>
<dbReference type="Pfam" id="PF05853">
    <property type="entry name" value="BKACE"/>
    <property type="match status" value="1"/>
</dbReference>
<name>A0ABM7GLQ9_9GAMM</name>
<evidence type="ECO:0008006" key="7">
    <source>
        <dbReference type="Google" id="ProtNLM"/>
    </source>
</evidence>
<evidence type="ECO:0000313" key="6">
    <source>
        <dbReference type="Proteomes" id="UP000289555"/>
    </source>
</evidence>